<dbReference type="InterPro" id="IPR049708">
    <property type="entry name" value="PP0621-like"/>
</dbReference>
<feature type="region of interest" description="Disordered" evidence="1">
    <location>
        <begin position="23"/>
        <end position="45"/>
    </location>
</feature>
<reference evidence="2 3" key="1">
    <citation type="journal article" date="2017" name="Int. J. Syst. Evol. Microbiol.">
        <title>Ramlibacter alkalitolerans sp. nov., alkali-tolerant bacterium isolated from soil of ginseng.</title>
        <authorList>
            <person name="Lee D.H."/>
            <person name="Cha C.J."/>
        </authorList>
    </citation>
    <scope>NUCLEOTIDE SEQUENCE [LARGE SCALE GENOMIC DNA]</scope>
    <source>
        <strain evidence="2 3">KACC 19305</strain>
    </source>
</reference>
<name>A0ABS1JSX6_9BURK</name>
<keyword evidence="3" id="KW-1185">Reference proteome</keyword>
<dbReference type="EMBL" id="JAEQND010000011">
    <property type="protein sequence ID" value="MBL0427342.1"/>
    <property type="molecule type" value="Genomic_DNA"/>
</dbReference>
<dbReference type="Proteomes" id="UP000622707">
    <property type="component" value="Unassembled WGS sequence"/>
</dbReference>
<protein>
    <recommendedName>
        <fullName evidence="4">Preprotein translocase subunit YajC</fullName>
    </recommendedName>
</protein>
<organism evidence="2 3">
    <name type="scientific">Ramlibacter alkalitolerans</name>
    <dbReference type="NCBI Taxonomy" id="2039631"/>
    <lineage>
        <taxon>Bacteria</taxon>
        <taxon>Pseudomonadati</taxon>
        <taxon>Pseudomonadota</taxon>
        <taxon>Betaproteobacteria</taxon>
        <taxon>Burkholderiales</taxon>
        <taxon>Comamonadaceae</taxon>
        <taxon>Ramlibacter</taxon>
    </lineage>
</organism>
<evidence type="ECO:0008006" key="4">
    <source>
        <dbReference type="Google" id="ProtNLM"/>
    </source>
</evidence>
<proteinExistence type="predicted"/>
<comment type="caution">
    <text evidence="2">The sequence shown here is derived from an EMBL/GenBank/DDBJ whole genome shotgun (WGS) entry which is preliminary data.</text>
</comment>
<sequence length="80" mass="8917">MKYLLLIVLLFVAYTLWRNARIRDDRESRPPPPPPPRRPGDPQEMVSCPVCGVHLPRSEAVPGAGGLLYCSNEHRLRAGG</sequence>
<evidence type="ECO:0000313" key="3">
    <source>
        <dbReference type="Proteomes" id="UP000622707"/>
    </source>
</evidence>
<accession>A0ABS1JSX6</accession>
<dbReference type="RefSeq" id="WP_201691972.1">
    <property type="nucleotide sequence ID" value="NZ_JAEQND010000011.1"/>
</dbReference>
<evidence type="ECO:0000313" key="2">
    <source>
        <dbReference type="EMBL" id="MBL0427342.1"/>
    </source>
</evidence>
<gene>
    <name evidence="2" type="ORF">JI746_19675</name>
</gene>
<evidence type="ECO:0000256" key="1">
    <source>
        <dbReference type="SAM" id="MobiDB-lite"/>
    </source>
</evidence>
<dbReference type="NCBIfam" id="NF041023">
    <property type="entry name" value="PP0621_fam"/>
    <property type="match status" value="1"/>
</dbReference>